<evidence type="ECO:0000256" key="3">
    <source>
        <dbReference type="ARBA" id="ARBA00022679"/>
    </source>
</evidence>
<dbReference type="Pfam" id="PF00069">
    <property type="entry name" value="Pkinase"/>
    <property type="match status" value="1"/>
</dbReference>
<dbReference type="Gene3D" id="3.30.200.20">
    <property type="entry name" value="Phosphorylase Kinase, domain 1"/>
    <property type="match status" value="1"/>
</dbReference>
<keyword evidence="2" id="KW-0723">Serine/threonine-protein kinase</keyword>
<protein>
    <recommendedName>
        <fullName evidence="1">non-specific serine/threonine protein kinase</fullName>
        <ecNumber evidence="1">2.7.11.1</ecNumber>
    </recommendedName>
</protein>
<keyword evidence="6" id="KW-0067">ATP-binding</keyword>
<dbReference type="RefSeq" id="WP_344448414.1">
    <property type="nucleotide sequence ID" value="NZ_BAAATZ010000002.1"/>
</dbReference>
<keyword evidence="7" id="KW-1133">Transmembrane helix</keyword>
<dbReference type="PANTHER" id="PTHR43289">
    <property type="entry name" value="MITOGEN-ACTIVATED PROTEIN KINASE KINASE KINASE 20-RELATED"/>
    <property type="match status" value="1"/>
</dbReference>
<dbReference type="EC" id="2.7.11.1" evidence="1"/>
<gene>
    <name evidence="9" type="ORF">GCM10010439_04820</name>
</gene>
<evidence type="ECO:0000256" key="1">
    <source>
        <dbReference type="ARBA" id="ARBA00012513"/>
    </source>
</evidence>
<feature type="transmembrane region" description="Helical" evidence="7">
    <location>
        <begin position="270"/>
        <end position="294"/>
    </location>
</feature>
<dbReference type="CDD" id="cd14014">
    <property type="entry name" value="STKc_PknB_like"/>
    <property type="match status" value="1"/>
</dbReference>
<comment type="caution">
    <text evidence="9">The sequence shown here is derived from an EMBL/GenBank/DDBJ whole genome shotgun (WGS) entry which is preliminary data.</text>
</comment>
<evidence type="ECO:0000256" key="5">
    <source>
        <dbReference type="ARBA" id="ARBA00022777"/>
    </source>
</evidence>
<dbReference type="InterPro" id="IPR000719">
    <property type="entry name" value="Prot_kinase_dom"/>
</dbReference>
<sequence length="486" mass="50223">MQQKIAGRYVLQQALGAHLHLAYDERTRLQVLVREVEPPPELNDDERRALAEEVVREAGAASRVGHPAVNAVLDAVSHDGRAWIVTQPVNGRPLTQVVAGYGPLSPEQAAVLGLDVWGALSRAHTMGVVHGDVQPENVWVTPEGRGVLTGFGTGVAVRSQAASSIGTPGFTAPEKTTHPVPASDLWSLGATLYFAVEGTPPFTGDGPMAVLSAVLSADPRPPERAGELGPVLLELLAKDPARRPAAAGDVLAELARPAARKGREVPVRPAVLAVLAACFAVAVASVTTIATVLLGSPEPPASRAEASVDTEPGRFAAVPRACGLISDDQAGELFPDFEKDDGGGIGSRKPNTYCEVSSAGSGSSDRSLVIELFVLRPGPHGGGPATARRFLTGAKEEAPRAAGDGGTVSPVRELRGVGEQAIAYDVHEADGEYATNTVIVVSNAVAVVSCEQEVPADFQAGGVVRELGECAEKAAGWVGAALTRTG</sequence>
<keyword evidence="10" id="KW-1185">Reference proteome</keyword>
<dbReference type="SUPFAM" id="SSF56112">
    <property type="entry name" value="Protein kinase-like (PK-like)"/>
    <property type="match status" value="1"/>
</dbReference>
<name>A0ABN3TUM1_9ACTN</name>
<evidence type="ECO:0000256" key="2">
    <source>
        <dbReference type="ARBA" id="ARBA00022527"/>
    </source>
</evidence>
<organism evidence="9 10">
    <name type="scientific">Actinocorallia aurantiaca</name>
    <dbReference type="NCBI Taxonomy" id="46204"/>
    <lineage>
        <taxon>Bacteria</taxon>
        <taxon>Bacillati</taxon>
        <taxon>Actinomycetota</taxon>
        <taxon>Actinomycetes</taxon>
        <taxon>Streptosporangiales</taxon>
        <taxon>Thermomonosporaceae</taxon>
        <taxon>Actinocorallia</taxon>
    </lineage>
</organism>
<dbReference type="PANTHER" id="PTHR43289:SF6">
    <property type="entry name" value="SERINE_THREONINE-PROTEIN KINASE NEKL-3"/>
    <property type="match status" value="1"/>
</dbReference>
<keyword evidence="7" id="KW-0472">Membrane</keyword>
<evidence type="ECO:0000259" key="8">
    <source>
        <dbReference type="PROSITE" id="PS50011"/>
    </source>
</evidence>
<proteinExistence type="predicted"/>
<keyword evidence="7" id="KW-0812">Transmembrane</keyword>
<dbReference type="EMBL" id="BAAATZ010000002">
    <property type="protein sequence ID" value="GAA2719393.1"/>
    <property type="molecule type" value="Genomic_DNA"/>
</dbReference>
<keyword evidence="5" id="KW-0418">Kinase</keyword>
<feature type="domain" description="Protein kinase" evidence="8">
    <location>
        <begin position="1"/>
        <end position="259"/>
    </location>
</feature>
<dbReference type="InterPro" id="IPR011009">
    <property type="entry name" value="Kinase-like_dom_sf"/>
</dbReference>
<reference evidence="9 10" key="1">
    <citation type="journal article" date="2019" name="Int. J. Syst. Evol. Microbiol.">
        <title>The Global Catalogue of Microorganisms (GCM) 10K type strain sequencing project: providing services to taxonomists for standard genome sequencing and annotation.</title>
        <authorList>
            <consortium name="The Broad Institute Genomics Platform"/>
            <consortium name="The Broad Institute Genome Sequencing Center for Infectious Disease"/>
            <person name="Wu L."/>
            <person name="Ma J."/>
        </authorList>
    </citation>
    <scope>NUCLEOTIDE SEQUENCE [LARGE SCALE GENOMIC DNA]</scope>
    <source>
        <strain evidence="9 10">JCM 8201</strain>
    </source>
</reference>
<dbReference type="Gene3D" id="1.10.510.10">
    <property type="entry name" value="Transferase(Phosphotransferase) domain 1"/>
    <property type="match status" value="1"/>
</dbReference>
<dbReference type="PROSITE" id="PS50011">
    <property type="entry name" value="PROTEIN_KINASE_DOM"/>
    <property type="match status" value="1"/>
</dbReference>
<evidence type="ECO:0000256" key="7">
    <source>
        <dbReference type="SAM" id="Phobius"/>
    </source>
</evidence>
<evidence type="ECO:0000256" key="6">
    <source>
        <dbReference type="ARBA" id="ARBA00022840"/>
    </source>
</evidence>
<evidence type="ECO:0000313" key="9">
    <source>
        <dbReference type="EMBL" id="GAA2719393.1"/>
    </source>
</evidence>
<keyword evidence="4" id="KW-0547">Nucleotide-binding</keyword>
<dbReference type="Proteomes" id="UP001501842">
    <property type="component" value="Unassembled WGS sequence"/>
</dbReference>
<accession>A0ABN3TUM1</accession>
<dbReference type="SMART" id="SM00220">
    <property type="entry name" value="S_TKc"/>
    <property type="match status" value="1"/>
</dbReference>
<evidence type="ECO:0000256" key="4">
    <source>
        <dbReference type="ARBA" id="ARBA00022741"/>
    </source>
</evidence>
<keyword evidence="3" id="KW-0808">Transferase</keyword>
<evidence type="ECO:0000313" key="10">
    <source>
        <dbReference type="Proteomes" id="UP001501842"/>
    </source>
</evidence>